<keyword evidence="2" id="KW-1185">Reference proteome</keyword>
<name>A0ABP9U4S7_9MICO</name>
<accession>A0ABP9U4S7</accession>
<comment type="caution">
    <text evidence="1">The sequence shown here is derived from an EMBL/GenBank/DDBJ whole genome shotgun (WGS) entry which is preliminary data.</text>
</comment>
<sequence length="46" mass="5120">MGPGGDIGKYTGSLLIHDSTEVDHLDGLLQRTFSIDLRRSEDFEIN</sequence>
<dbReference type="Proteomes" id="UP001498935">
    <property type="component" value="Unassembled WGS sequence"/>
</dbReference>
<dbReference type="EMBL" id="BAABNP010000009">
    <property type="protein sequence ID" value="GAA5341344.1"/>
    <property type="molecule type" value="Genomic_DNA"/>
</dbReference>
<evidence type="ECO:0000313" key="1">
    <source>
        <dbReference type="EMBL" id="GAA5341344.1"/>
    </source>
</evidence>
<protein>
    <submittedName>
        <fullName evidence="1">Uncharacterized protein</fullName>
    </submittedName>
</protein>
<evidence type="ECO:0000313" key="2">
    <source>
        <dbReference type="Proteomes" id="UP001498935"/>
    </source>
</evidence>
<proteinExistence type="predicted"/>
<reference evidence="1 2" key="1">
    <citation type="submission" date="2024-02" db="EMBL/GenBank/DDBJ databases">
        <title>Characterization of antibiotic resistant novel bacterial strains and their environmental applications.</title>
        <authorList>
            <person name="Manzoor S."/>
            <person name="Abbas S."/>
            <person name="Arshad M."/>
            <person name="Li W.J."/>
            <person name="Ahmed I."/>
        </authorList>
    </citation>
    <scope>NUCLEOTIDE SEQUENCE [LARGE SCALE GENOMIC DNA]</scope>
    <source>
        <strain evidence="1 2">KACC 15558</strain>
    </source>
</reference>
<gene>
    <name evidence="1" type="ORF">KACC15558_23840</name>
</gene>
<organism evidence="1 2">
    <name type="scientific">Brevibacterium ammoniilyticum</name>
    <dbReference type="NCBI Taxonomy" id="1046555"/>
    <lineage>
        <taxon>Bacteria</taxon>
        <taxon>Bacillati</taxon>
        <taxon>Actinomycetota</taxon>
        <taxon>Actinomycetes</taxon>
        <taxon>Micrococcales</taxon>
        <taxon>Brevibacteriaceae</taxon>
        <taxon>Brevibacterium</taxon>
    </lineage>
</organism>